<evidence type="ECO:0000256" key="11">
    <source>
        <dbReference type="ARBA" id="ARBA00048802"/>
    </source>
</evidence>
<dbReference type="InterPro" id="IPR013785">
    <property type="entry name" value="Aldolase_TIM"/>
</dbReference>
<feature type="binding site" evidence="14">
    <location>
        <position position="122"/>
    </location>
    <ligand>
        <name>FMN</name>
        <dbReference type="ChEBI" id="CHEBI:58210"/>
    </ligand>
</feature>
<evidence type="ECO:0000256" key="7">
    <source>
        <dbReference type="ARBA" id="ARBA00022857"/>
    </source>
</evidence>
<keyword evidence="9 12" id="KW-0560">Oxidoreductase</keyword>
<dbReference type="PROSITE" id="PS01136">
    <property type="entry name" value="UPF0034"/>
    <property type="match status" value="1"/>
</dbReference>
<keyword evidence="6 12" id="KW-0819">tRNA processing</keyword>
<feature type="binding site" evidence="14">
    <location>
        <position position="53"/>
    </location>
    <ligand>
        <name>FMN</name>
        <dbReference type="ChEBI" id="CHEBI:58210"/>
    </ligand>
</feature>
<evidence type="ECO:0000256" key="6">
    <source>
        <dbReference type="ARBA" id="ARBA00022694"/>
    </source>
</evidence>
<dbReference type="OrthoDB" id="9764501at2"/>
<dbReference type="InterPro" id="IPR004652">
    <property type="entry name" value="DusB-like"/>
</dbReference>
<keyword evidence="3" id="KW-0820">tRNA-binding</keyword>
<dbReference type="Pfam" id="PF01207">
    <property type="entry name" value="Dus"/>
    <property type="match status" value="1"/>
</dbReference>
<keyword evidence="7" id="KW-0521">NADP</keyword>
<evidence type="ECO:0000256" key="4">
    <source>
        <dbReference type="ARBA" id="ARBA00022630"/>
    </source>
</evidence>
<dbReference type="PIRSF" id="PIRSF006621">
    <property type="entry name" value="Dus"/>
    <property type="match status" value="1"/>
</dbReference>
<comment type="cofactor">
    <cofactor evidence="1 12 14">
        <name>FMN</name>
        <dbReference type="ChEBI" id="CHEBI:58210"/>
    </cofactor>
</comment>
<keyword evidence="4 12" id="KW-0285">Flavoprotein</keyword>
<sequence length="310" mass="32848">MAGITDRPFREIAERYGAGMVVSEMVASAALSTGHGDMVRKLSRSGQLPHIVQLAGCEPGWMAEGARIAEASGANIIDINFGCPAKRVTSGYAGSALMRVPDQALAIVEAVVKATSRPVTVKMRLGWDDDSLNAPQIARLAVDAGAQMITVHGRTRQQFYKGVARWQLVRAVVDAVAVPVVVNGDIVDADSAKEALEQSGAAAVMLGRGAQGQPWRVGQIGAALEGRPIEPAPQGKALVALIQQHYSDMLSDYGVDVGLRAARKHLGWYAEAAGLAFDKPTRSSLLDNDDPKQVLSLIDTLFSGQWRAAA</sequence>
<dbReference type="NCBIfam" id="TIGR00737">
    <property type="entry name" value="nifR3_yhdG"/>
    <property type="match status" value="1"/>
</dbReference>
<reference evidence="16 17" key="1">
    <citation type="submission" date="2015-03" db="EMBL/GenBank/DDBJ databases">
        <authorList>
            <person name="Hassan Y."/>
            <person name="Lepp D."/>
            <person name="Li X.-Z."/>
            <person name="Zhou T."/>
        </authorList>
    </citation>
    <scope>NUCLEOTIDE SEQUENCE [LARGE SCALE GENOMIC DNA]</scope>
    <source>
        <strain evidence="16 17">IPL18</strain>
    </source>
</reference>
<name>A0A0F5FLX1_9HYPH</name>
<dbReference type="STRING" id="429727.VE26_06435"/>
<dbReference type="InterPro" id="IPR001269">
    <property type="entry name" value="DUS_fam"/>
</dbReference>
<dbReference type="PATRIC" id="fig|429727.3.peg.1330"/>
<dbReference type="EC" id="1.3.1.-" evidence="12"/>
<comment type="caution">
    <text evidence="16">The sequence shown here is derived from an EMBL/GenBank/DDBJ whole genome shotgun (WGS) entry which is preliminary data.</text>
</comment>
<comment type="catalytic activity">
    <reaction evidence="11">
        <text>a 5,6-dihydrouridine in tRNA + NAD(+) = a uridine in tRNA + NADH + H(+)</text>
        <dbReference type="Rhea" id="RHEA:54452"/>
        <dbReference type="Rhea" id="RHEA-COMP:13339"/>
        <dbReference type="Rhea" id="RHEA-COMP:13887"/>
        <dbReference type="ChEBI" id="CHEBI:15378"/>
        <dbReference type="ChEBI" id="CHEBI:57540"/>
        <dbReference type="ChEBI" id="CHEBI:57945"/>
        <dbReference type="ChEBI" id="CHEBI:65315"/>
        <dbReference type="ChEBI" id="CHEBI:74443"/>
    </reaction>
</comment>
<dbReference type="GO" id="GO:0050660">
    <property type="term" value="F:flavin adenine dinucleotide binding"/>
    <property type="evidence" value="ECO:0007669"/>
    <property type="project" value="InterPro"/>
</dbReference>
<evidence type="ECO:0000256" key="8">
    <source>
        <dbReference type="ARBA" id="ARBA00022884"/>
    </source>
</evidence>
<evidence type="ECO:0000256" key="1">
    <source>
        <dbReference type="ARBA" id="ARBA00001917"/>
    </source>
</evidence>
<evidence type="ECO:0000256" key="10">
    <source>
        <dbReference type="ARBA" id="ARBA00048205"/>
    </source>
</evidence>
<evidence type="ECO:0000313" key="17">
    <source>
        <dbReference type="Proteomes" id="UP000033649"/>
    </source>
</evidence>
<comment type="catalytic activity">
    <reaction evidence="10">
        <text>a 5,6-dihydrouridine in tRNA + NADP(+) = a uridine in tRNA + NADPH + H(+)</text>
        <dbReference type="Rhea" id="RHEA:23624"/>
        <dbReference type="Rhea" id="RHEA-COMP:13339"/>
        <dbReference type="Rhea" id="RHEA-COMP:13887"/>
        <dbReference type="ChEBI" id="CHEBI:15378"/>
        <dbReference type="ChEBI" id="CHEBI:57783"/>
        <dbReference type="ChEBI" id="CHEBI:58349"/>
        <dbReference type="ChEBI" id="CHEBI:65315"/>
        <dbReference type="ChEBI" id="CHEBI:74443"/>
    </reaction>
</comment>
<feature type="binding site" evidence="14">
    <location>
        <position position="152"/>
    </location>
    <ligand>
        <name>FMN</name>
        <dbReference type="ChEBI" id="CHEBI:58210"/>
    </ligand>
</feature>
<accession>A0A0F5FLX1</accession>
<dbReference type="Gene3D" id="1.10.1200.80">
    <property type="entry name" value="Putative flavin oxidoreducatase, domain 2"/>
    <property type="match status" value="1"/>
</dbReference>
<dbReference type="InterPro" id="IPR024036">
    <property type="entry name" value="tRNA-dHydroUridine_Synthase_C"/>
</dbReference>
<evidence type="ECO:0000256" key="12">
    <source>
        <dbReference type="PIRNR" id="PIRNR006621"/>
    </source>
</evidence>
<dbReference type="InterPro" id="IPR035587">
    <property type="entry name" value="DUS-like_FMN-bd"/>
</dbReference>
<evidence type="ECO:0000256" key="13">
    <source>
        <dbReference type="PIRSR" id="PIRSR006621-1"/>
    </source>
</evidence>
<evidence type="ECO:0000256" key="9">
    <source>
        <dbReference type="ARBA" id="ARBA00023002"/>
    </source>
</evidence>
<comment type="function">
    <text evidence="2 12">Catalyzes the synthesis of 5,6-dihydrouridine (D), a modified base found in the D-loop of most tRNAs, via the reduction of the C5-C6 double bond in target uridines.</text>
</comment>
<gene>
    <name evidence="16" type="ORF">VE26_06435</name>
</gene>
<dbReference type="Proteomes" id="UP000033649">
    <property type="component" value="Unassembled WGS sequence"/>
</dbReference>
<evidence type="ECO:0000256" key="14">
    <source>
        <dbReference type="PIRSR" id="PIRSR006621-2"/>
    </source>
</evidence>
<proteinExistence type="inferred from homology"/>
<dbReference type="SUPFAM" id="SSF51395">
    <property type="entry name" value="FMN-linked oxidoreductases"/>
    <property type="match status" value="1"/>
</dbReference>
<dbReference type="PANTHER" id="PTHR45846:SF1">
    <property type="entry name" value="TRNA-DIHYDROURIDINE(47) SYNTHASE [NAD(P)(+)]-LIKE"/>
    <property type="match status" value="1"/>
</dbReference>
<keyword evidence="5 12" id="KW-0288">FMN</keyword>
<organism evidence="16 17">
    <name type="scientific">Devosia chinhatensis</name>
    <dbReference type="NCBI Taxonomy" id="429727"/>
    <lineage>
        <taxon>Bacteria</taxon>
        <taxon>Pseudomonadati</taxon>
        <taxon>Pseudomonadota</taxon>
        <taxon>Alphaproteobacteria</taxon>
        <taxon>Hyphomicrobiales</taxon>
        <taxon>Devosiaceae</taxon>
        <taxon>Devosia</taxon>
    </lineage>
</organism>
<evidence type="ECO:0000256" key="3">
    <source>
        <dbReference type="ARBA" id="ARBA00022555"/>
    </source>
</evidence>
<evidence type="ECO:0000313" key="16">
    <source>
        <dbReference type="EMBL" id="KKB09535.1"/>
    </source>
</evidence>
<evidence type="ECO:0000256" key="2">
    <source>
        <dbReference type="ARBA" id="ARBA00002790"/>
    </source>
</evidence>
<dbReference type="CDD" id="cd02801">
    <property type="entry name" value="DUS_like_FMN"/>
    <property type="match status" value="1"/>
</dbReference>
<evidence type="ECO:0000259" key="15">
    <source>
        <dbReference type="Pfam" id="PF01207"/>
    </source>
</evidence>
<keyword evidence="17" id="KW-1185">Reference proteome</keyword>
<feature type="active site" description="Proton donor" evidence="13">
    <location>
        <position position="83"/>
    </location>
</feature>
<keyword evidence="8" id="KW-0694">RNA-binding</keyword>
<dbReference type="GO" id="GO:0000049">
    <property type="term" value="F:tRNA binding"/>
    <property type="evidence" value="ECO:0007669"/>
    <property type="project" value="UniProtKB-KW"/>
</dbReference>
<feature type="domain" description="DUS-like FMN-binding" evidence="15">
    <location>
        <begin position="1"/>
        <end position="293"/>
    </location>
</feature>
<dbReference type="PANTHER" id="PTHR45846">
    <property type="entry name" value="TRNA-DIHYDROURIDINE(47) SYNTHASE [NAD(P)(+)]-LIKE"/>
    <property type="match status" value="1"/>
</dbReference>
<evidence type="ECO:0000256" key="5">
    <source>
        <dbReference type="ARBA" id="ARBA00022643"/>
    </source>
</evidence>
<keyword evidence="14" id="KW-0547">Nucleotide-binding</keyword>
<comment type="similarity">
    <text evidence="12">Belongs to the dus family.</text>
</comment>
<dbReference type="InterPro" id="IPR018517">
    <property type="entry name" value="tRNA_hU_synthase_CS"/>
</dbReference>
<dbReference type="Gene3D" id="3.20.20.70">
    <property type="entry name" value="Aldolase class I"/>
    <property type="match status" value="1"/>
</dbReference>
<dbReference type="EMBL" id="JZEY01000054">
    <property type="protein sequence ID" value="KKB09535.1"/>
    <property type="molecule type" value="Genomic_DNA"/>
</dbReference>
<dbReference type="AlphaFoldDB" id="A0A0F5FLX1"/>
<feature type="binding site" evidence="14">
    <location>
        <begin position="207"/>
        <end position="208"/>
    </location>
    <ligand>
        <name>FMN</name>
        <dbReference type="ChEBI" id="CHEBI:58210"/>
    </ligand>
</feature>
<dbReference type="GO" id="GO:0017150">
    <property type="term" value="F:tRNA dihydrouridine synthase activity"/>
    <property type="evidence" value="ECO:0007669"/>
    <property type="project" value="InterPro"/>
</dbReference>
<protein>
    <recommendedName>
        <fullName evidence="12">tRNA-dihydrouridine synthase</fullName>
        <ecNumber evidence="12">1.3.1.-</ecNumber>
    </recommendedName>
</protein>